<keyword evidence="3" id="KW-1185">Reference proteome</keyword>
<protein>
    <submittedName>
        <fullName evidence="2">Uncharacterized protein</fullName>
    </submittedName>
</protein>
<sequence length="95" mass="10530">MIALGLLSTLFLLARAPAEPPDISFAEIEAMARDQRITAPRFSGVTDDGSVISIAARSRATGYQPARYGVYSRPQSANGQRRWQSHRHHRHSGRN</sequence>
<dbReference type="EMBL" id="CP151767">
    <property type="protein sequence ID" value="WZU68482.1"/>
    <property type="molecule type" value="Genomic_DNA"/>
</dbReference>
<evidence type="ECO:0000256" key="1">
    <source>
        <dbReference type="SAM" id="MobiDB-lite"/>
    </source>
</evidence>
<feature type="region of interest" description="Disordered" evidence="1">
    <location>
        <begin position="69"/>
        <end position="95"/>
    </location>
</feature>
<gene>
    <name evidence="2" type="ORF">AABB31_06195</name>
</gene>
<name>A0AAN0MF35_9RHOB</name>
<organism evidence="2 3">
    <name type="scientific">Yoonia rhodophyticola</name>
    <dbReference type="NCBI Taxonomy" id="3137370"/>
    <lineage>
        <taxon>Bacteria</taxon>
        <taxon>Pseudomonadati</taxon>
        <taxon>Pseudomonadota</taxon>
        <taxon>Alphaproteobacteria</taxon>
        <taxon>Rhodobacterales</taxon>
        <taxon>Paracoccaceae</taxon>
        <taxon>Yoonia</taxon>
    </lineage>
</organism>
<feature type="compositionally biased region" description="Basic residues" evidence="1">
    <location>
        <begin position="83"/>
        <end position="95"/>
    </location>
</feature>
<evidence type="ECO:0000313" key="3">
    <source>
        <dbReference type="Proteomes" id="UP001470809"/>
    </source>
</evidence>
<dbReference type="AlphaFoldDB" id="A0AAN0MF35"/>
<reference evidence="3" key="2">
    <citation type="submission" date="2024-08" db="EMBL/GenBank/DDBJ databases">
        <title>Phylogenomic analyses of a clade within the roseobacter group suggest taxonomic reassignments of species of the genera Aestuariivita, Citreicella, Loktanella, Nautella, Pelagibaca, Ruegeria, Thalassobius, Thiobacimonas and Tropicibacter, and the proposal o.</title>
        <authorList>
            <person name="Jeon C.O."/>
        </authorList>
    </citation>
    <scope>NUCLEOTIDE SEQUENCE [LARGE SCALE GENOMIC DNA]</scope>
    <source>
        <strain evidence="3">SS1-5</strain>
    </source>
</reference>
<accession>A0AAN0MF35</accession>
<dbReference type="Proteomes" id="UP001470809">
    <property type="component" value="Chromosome"/>
</dbReference>
<reference evidence="2 3" key="1">
    <citation type="submission" date="2024-04" db="EMBL/GenBank/DDBJ databases">
        <title>Phylogenomic analyses of a clade within the roseobacter group suggest taxonomic reassignments of species of the genera Aestuariivita, Citreicella, Loktanella, Nautella, Pelagibaca, Ruegeria, Thalassobius, Thiobacimonas and Tropicibacter, and the proposal o.</title>
        <authorList>
            <person name="Jeon C.O."/>
        </authorList>
    </citation>
    <scope>NUCLEOTIDE SEQUENCE [LARGE SCALE GENOMIC DNA]</scope>
    <source>
        <strain evidence="2 3">SS1-5</strain>
    </source>
</reference>
<proteinExistence type="predicted"/>
<evidence type="ECO:0000313" key="2">
    <source>
        <dbReference type="EMBL" id="WZU68482.1"/>
    </source>
</evidence>